<dbReference type="OrthoDB" id="4844401at2759"/>
<feature type="transmembrane region" description="Helical" evidence="1">
    <location>
        <begin position="50"/>
        <end position="68"/>
    </location>
</feature>
<evidence type="ECO:0000256" key="1">
    <source>
        <dbReference type="SAM" id="Phobius"/>
    </source>
</evidence>
<proteinExistence type="predicted"/>
<name>A0A0M8N0Z4_ESCWE</name>
<sequence length="142" mass="15017">MDNVALLTPSRLKATLSPLALSQILPFLPPALRRYHLLLHRQLGALGSRAHLLVSAMLLCALHAAGVLAVNAALVARLGLAAAGSAAARVLCSKTVRMLRAKMVREFFVFILGCGNSVILVVFWPGWILVGAALLALCIKCG</sequence>
<keyword evidence="3" id="KW-1185">Reference proteome</keyword>
<feature type="transmembrane region" description="Helical" evidence="1">
    <location>
        <begin position="104"/>
        <end position="127"/>
    </location>
</feature>
<accession>A0A0M8N0Z4</accession>
<keyword evidence="1" id="KW-1133">Transmembrane helix</keyword>
<evidence type="ECO:0000313" key="2">
    <source>
        <dbReference type="EMBL" id="KOS23306.1"/>
    </source>
</evidence>
<reference evidence="2 3" key="1">
    <citation type="submission" date="2015-07" db="EMBL/GenBank/DDBJ databases">
        <title>The genome of the fungus Escovopsis weberi, a specialized disease agent of ant agriculture.</title>
        <authorList>
            <person name="de Man T.J."/>
            <person name="Stajich J.E."/>
            <person name="Kubicek C.P."/>
            <person name="Chenthamara K."/>
            <person name="Atanasova L."/>
            <person name="Druzhinina I.S."/>
            <person name="Birnbaum S."/>
            <person name="Barribeau S.M."/>
            <person name="Teiling C."/>
            <person name="Suen G."/>
            <person name="Currie C."/>
            <person name="Gerardo N.M."/>
        </authorList>
    </citation>
    <scope>NUCLEOTIDE SEQUENCE [LARGE SCALE GENOMIC DNA]</scope>
</reference>
<dbReference type="EMBL" id="LGSR01000002">
    <property type="protein sequence ID" value="KOS23306.1"/>
    <property type="molecule type" value="Genomic_DNA"/>
</dbReference>
<comment type="caution">
    <text evidence="2">The sequence shown here is derived from an EMBL/GenBank/DDBJ whole genome shotgun (WGS) entry which is preliminary data.</text>
</comment>
<keyword evidence="1" id="KW-0812">Transmembrane</keyword>
<protein>
    <submittedName>
        <fullName evidence="2">Uncharacterized protein</fullName>
    </submittedName>
</protein>
<gene>
    <name evidence="2" type="ORF">ESCO_003666</name>
</gene>
<dbReference type="Proteomes" id="UP000053831">
    <property type="component" value="Unassembled WGS sequence"/>
</dbReference>
<keyword evidence="1" id="KW-0472">Membrane</keyword>
<dbReference type="AlphaFoldDB" id="A0A0M8N0Z4"/>
<organism evidence="2 3">
    <name type="scientific">Escovopsis weberi</name>
    <dbReference type="NCBI Taxonomy" id="150374"/>
    <lineage>
        <taxon>Eukaryota</taxon>
        <taxon>Fungi</taxon>
        <taxon>Dikarya</taxon>
        <taxon>Ascomycota</taxon>
        <taxon>Pezizomycotina</taxon>
        <taxon>Sordariomycetes</taxon>
        <taxon>Hypocreomycetidae</taxon>
        <taxon>Hypocreales</taxon>
        <taxon>Hypocreaceae</taxon>
        <taxon>Escovopsis</taxon>
    </lineage>
</organism>
<evidence type="ECO:0000313" key="3">
    <source>
        <dbReference type="Proteomes" id="UP000053831"/>
    </source>
</evidence>